<evidence type="ECO:0000313" key="4">
    <source>
        <dbReference type="EMBL" id="GAG60362.1"/>
    </source>
</evidence>
<feature type="compositionally biased region" description="Polar residues" evidence="3">
    <location>
        <begin position="229"/>
        <end position="249"/>
    </location>
</feature>
<gene>
    <name evidence="4" type="ORF">S01H4_14279</name>
</gene>
<dbReference type="InterPro" id="IPR027417">
    <property type="entry name" value="P-loop_NTPase"/>
</dbReference>
<dbReference type="GO" id="GO:0005737">
    <property type="term" value="C:cytoplasm"/>
    <property type="evidence" value="ECO:0007669"/>
    <property type="project" value="TreeGrafter"/>
</dbReference>
<evidence type="ECO:0000256" key="2">
    <source>
        <dbReference type="ARBA" id="ARBA00022840"/>
    </source>
</evidence>
<comment type="caution">
    <text evidence="4">The sequence shown here is derived from an EMBL/GenBank/DDBJ whole genome shotgun (WGS) entry which is preliminary data.</text>
</comment>
<keyword evidence="1" id="KW-0547">Nucleotide-binding</keyword>
<dbReference type="SUPFAM" id="SSF52540">
    <property type="entry name" value="P-loop containing nucleoside triphosphate hydrolases"/>
    <property type="match status" value="1"/>
</dbReference>
<keyword evidence="2" id="KW-0067">ATP-binding</keyword>
<name>X0ZQK4_9ZZZZ</name>
<accession>X0ZQK4</accession>
<protein>
    <recommendedName>
        <fullName evidence="5">Orc1-like AAA ATPase domain-containing protein</fullName>
    </recommendedName>
</protein>
<reference evidence="4" key="1">
    <citation type="journal article" date="2014" name="Front. Microbiol.">
        <title>High frequency of phylogenetically diverse reductive dehalogenase-homologous genes in deep subseafloor sedimentary metagenomes.</title>
        <authorList>
            <person name="Kawai M."/>
            <person name="Futagami T."/>
            <person name="Toyoda A."/>
            <person name="Takaki Y."/>
            <person name="Nishi S."/>
            <person name="Hori S."/>
            <person name="Arai W."/>
            <person name="Tsubouchi T."/>
            <person name="Morono Y."/>
            <person name="Uchiyama I."/>
            <person name="Ito T."/>
            <person name="Fujiyama A."/>
            <person name="Inagaki F."/>
            <person name="Takami H."/>
        </authorList>
    </citation>
    <scope>NUCLEOTIDE SEQUENCE</scope>
    <source>
        <strain evidence="4">Expedition CK06-06</strain>
    </source>
</reference>
<dbReference type="PANTHER" id="PTHR16305">
    <property type="entry name" value="TESTICULAR SOLUBLE ADENYLYL CYCLASE"/>
    <property type="match status" value="1"/>
</dbReference>
<dbReference type="GO" id="GO:0005524">
    <property type="term" value="F:ATP binding"/>
    <property type="evidence" value="ECO:0007669"/>
    <property type="project" value="UniProtKB-KW"/>
</dbReference>
<organism evidence="4">
    <name type="scientific">marine sediment metagenome</name>
    <dbReference type="NCBI Taxonomy" id="412755"/>
    <lineage>
        <taxon>unclassified sequences</taxon>
        <taxon>metagenomes</taxon>
        <taxon>ecological metagenomes</taxon>
    </lineage>
</organism>
<feature type="region of interest" description="Disordered" evidence="3">
    <location>
        <begin position="224"/>
        <end position="249"/>
    </location>
</feature>
<proteinExistence type="predicted"/>
<sequence>LSISPDQNRSTLFEAIRQVFLMISGNSDLIVFIDDLHWSDTETLSTIAYLIERAPFTENAFMILAARADDTNQNLSNILFANHTASNLIILEIGKLNQDEISGLGRYVLGYPLEKDLVNQLDLETGGNPFIVLETLRSIRGKDTISGLSGNSGQPKLPLADSVYSLVKGRLGQLSPAAREICEYAAIIGIEFDPILISQANKQPLSITARAIEELKQRNIIESVHRPNQESPGDSFTTKFGSQSSVIQA</sequence>
<dbReference type="PANTHER" id="PTHR16305:SF28">
    <property type="entry name" value="GUANYLATE CYCLASE DOMAIN-CONTAINING PROTEIN"/>
    <property type="match status" value="1"/>
</dbReference>
<dbReference type="AlphaFoldDB" id="X0ZQK4"/>
<feature type="non-terminal residue" evidence="4">
    <location>
        <position position="1"/>
    </location>
</feature>
<dbReference type="GO" id="GO:0004016">
    <property type="term" value="F:adenylate cyclase activity"/>
    <property type="evidence" value="ECO:0007669"/>
    <property type="project" value="TreeGrafter"/>
</dbReference>
<evidence type="ECO:0008006" key="5">
    <source>
        <dbReference type="Google" id="ProtNLM"/>
    </source>
</evidence>
<dbReference type="EMBL" id="BART01006263">
    <property type="protein sequence ID" value="GAG60362.1"/>
    <property type="molecule type" value="Genomic_DNA"/>
</dbReference>
<evidence type="ECO:0000256" key="3">
    <source>
        <dbReference type="SAM" id="MobiDB-lite"/>
    </source>
</evidence>
<evidence type="ECO:0000256" key="1">
    <source>
        <dbReference type="ARBA" id="ARBA00022741"/>
    </source>
</evidence>